<protein>
    <submittedName>
        <fullName evidence="3">Beta-lactamase enzyme family protein</fullName>
    </submittedName>
</protein>
<keyword evidence="1" id="KW-0812">Transmembrane</keyword>
<dbReference type="GO" id="GO:0008800">
    <property type="term" value="F:beta-lactamase activity"/>
    <property type="evidence" value="ECO:0007669"/>
    <property type="project" value="InterPro"/>
</dbReference>
<dbReference type="GO" id="GO:0030655">
    <property type="term" value="P:beta-lactam antibiotic catabolic process"/>
    <property type="evidence" value="ECO:0007669"/>
    <property type="project" value="InterPro"/>
</dbReference>
<evidence type="ECO:0000313" key="4">
    <source>
        <dbReference type="Proteomes" id="UP000183642"/>
    </source>
</evidence>
<dbReference type="Pfam" id="PF13354">
    <property type="entry name" value="Beta-lactamase2"/>
    <property type="match status" value="1"/>
</dbReference>
<keyword evidence="4" id="KW-1185">Reference proteome</keyword>
<dbReference type="InterPro" id="IPR012338">
    <property type="entry name" value="Beta-lactam/transpept-like"/>
</dbReference>
<keyword evidence="1" id="KW-1133">Transmembrane helix</keyword>
<keyword evidence="1" id="KW-0472">Membrane</keyword>
<gene>
    <name evidence="3" type="ORF">SAMN05660359_00575</name>
</gene>
<organism evidence="3 4">
    <name type="scientific">Geodermatophilus obscurus</name>
    <dbReference type="NCBI Taxonomy" id="1861"/>
    <lineage>
        <taxon>Bacteria</taxon>
        <taxon>Bacillati</taxon>
        <taxon>Actinomycetota</taxon>
        <taxon>Actinomycetes</taxon>
        <taxon>Geodermatophilales</taxon>
        <taxon>Geodermatophilaceae</taxon>
        <taxon>Geodermatophilus</taxon>
    </lineage>
</organism>
<evidence type="ECO:0000259" key="2">
    <source>
        <dbReference type="Pfam" id="PF13354"/>
    </source>
</evidence>
<reference evidence="4" key="1">
    <citation type="submission" date="2016-10" db="EMBL/GenBank/DDBJ databases">
        <authorList>
            <person name="Varghese N."/>
            <person name="Submissions S."/>
        </authorList>
    </citation>
    <scope>NUCLEOTIDE SEQUENCE [LARGE SCALE GENOMIC DNA]</scope>
    <source>
        <strain evidence="4">DSM 43161</strain>
    </source>
</reference>
<accession>A0A1I5CV99</accession>
<dbReference type="PANTHER" id="PTHR35333">
    <property type="entry name" value="BETA-LACTAMASE"/>
    <property type="match status" value="1"/>
</dbReference>
<name>A0A1I5CV99_9ACTN</name>
<feature type="transmembrane region" description="Helical" evidence="1">
    <location>
        <begin position="23"/>
        <end position="49"/>
    </location>
</feature>
<dbReference type="Proteomes" id="UP000183642">
    <property type="component" value="Unassembled WGS sequence"/>
</dbReference>
<dbReference type="AlphaFoldDB" id="A0A1I5CV99"/>
<evidence type="ECO:0000313" key="3">
    <source>
        <dbReference type="EMBL" id="SFN90882.1"/>
    </source>
</evidence>
<sequence>MQAGGVLLLPPSRQRRRGLAARAATAALAVVLTSLLVVGGAGTLVVVLAGGRGTPAPAVAAGVAGSLGDAAGRSVAGAATLPPAPDTAEDRLLRVGTPGPRASSPPVDAAAVLAAVEAAATAAGGSIALAVVGTDGTPLVTSPDAGDPVYTASLVKLLVVGRLLALEATGAVALTDGDRSLMERAIVRSDDPAMSVLWDRWGGAALVTDTASAAGLTGTGLPAVPGQWGEATTTAADVAGLLARRDAVLGPGPAAILLDWMRATSPTAADGFGQDFGLLAGDPAGTVAAKQGWMCCVRGTRQLHSAGVLPGGQVVVLLGDFPSGTSWGRARTALDTAAAAVRAAAG</sequence>
<dbReference type="InterPro" id="IPR000871">
    <property type="entry name" value="Beta-lactam_class-A"/>
</dbReference>
<feature type="domain" description="Beta-lactamase class A catalytic" evidence="2">
    <location>
        <begin position="180"/>
        <end position="313"/>
    </location>
</feature>
<dbReference type="InterPro" id="IPR045155">
    <property type="entry name" value="Beta-lactam_cat"/>
</dbReference>
<dbReference type="Gene3D" id="3.40.710.10">
    <property type="entry name" value="DD-peptidase/beta-lactamase superfamily"/>
    <property type="match status" value="1"/>
</dbReference>
<dbReference type="EMBL" id="FOWE01000001">
    <property type="protein sequence ID" value="SFN90882.1"/>
    <property type="molecule type" value="Genomic_DNA"/>
</dbReference>
<dbReference type="GO" id="GO:0046677">
    <property type="term" value="P:response to antibiotic"/>
    <property type="evidence" value="ECO:0007669"/>
    <property type="project" value="InterPro"/>
</dbReference>
<dbReference type="SUPFAM" id="SSF56601">
    <property type="entry name" value="beta-lactamase/transpeptidase-like"/>
    <property type="match status" value="1"/>
</dbReference>
<proteinExistence type="predicted"/>
<evidence type="ECO:0000256" key="1">
    <source>
        <dbReference type="SAM" id="Phobius"/>
    </source>
</evidence>
<dbReference type="PANTHER" id="PTHR35333:SF3">
    <property type="entry name" value="BETA-LACTAMASE-TYPE TRANSPEPTIDASE FOLD CONTAINING PROTEIN"/>
    <property type="match status" value="1"/>
</dbReference>